<dbReference type="Pfam" id="PF13456">
    <property type="entry name" value="RVT_3"/>
    <property type="match status" value="1"/>
</dbReference>
<evidence type="ECO:0000259" key="1">
    <source>
        <dbReference type="Pfam" id="PF13456"/>
    </source>
</evidence>
<dbReference type="CDD" id="cd09279">
    <property type="entry name" value="RNase_HI_like"/>
    <property type="match status" value="1"/>
</dbReference>
<gene>
    <name evidence="3" type="primary">LOC140015137</name>
</gene>
<sequence>MQDRGQNLDQPKAKTEQIALAWILYVDGTSGRKGCRARLFLISPTREKLAYALRFDFKASNNEFEYETLIIGMEIASKMGAESSKAYSNSQLVVNQVLEKNEVKKEPLRRHANGARELKSLFDQFSIEQISRRQNKRADTLSKLPSISFGSLSKEVLVELVKKRAYEQMESAVIEVMNSWIDKYLSQKELFLDGREVRKLLLKSQRYVLVNGMLYRKSYLSLWLKCITSEEEKYILRELHEGICGNHVGPRVLAKKGMMMNYY</sequence>
<organism evidence="2 3">
    <name type="scientific">Coffea arabica</name>
    <name type="common">Arabian coffee</name>
    <dbReference type="NCBI Taxonomy" id="13443"/>
    <lineage>
        <taxon>Eukaryota</taxon>
        <taxon>Viridiplantae</taxon>
        <taxon>Streptophyta</taxon>
        <taxon>Embryophyta</taxon>
        <taxon>Tracheophyta</taxon>
        <taxon>Spermatophyta</taxon>
        <taxon>Magnoliopsida</taxon>
        <taxon>eudicotyledons</taxon>
        <taxon>Gunneridae</taxon>
        <taxon>Pentapetalae</taxon>
        <taxon>asterids</taxon>
        <taxon>lamiids</taxon>
        <taxon>Gentianales</taxon>
        <taxon>Rubiaceae</taxon>
        <taxon>Ixoroideae</taxon>
        <taxon>Gardenieae complex</taxon>
        <taxon>Bertiereae - Coffeeae clade</taxon>
        <taxon>Coffeeae</taxon>
        <taxon>Coffea</taxon>
    </lineage>
</organism>
<dbReference type="Gene3D" id="3.30.420.10">
    <property type="entry name" value="Ribonuclease H-like superfamily/Ribonuclease H"/>
    <property type="match status" value="1"/>
</dbReference>
<reference evidence="3" key="1">
    <citation type="submission" date="2025-08" db="UniProtKB">
        <authorList>
            <consortium name="RefSeq"/>
        </authorList>
    </citation>
    <scope>IDENTIFICATION</scope>
    <source>
        <tissue evidence="3">Leaves</tissue>
    </source>
</reference>
<evidence type="ECO:0000313" key="3">
    <source>
        <dbReference type="RefSeq" id="XP_071923132.1"/>
    </source>
</evidence>
<evidence type="ECO:0000313" key="2">
    <source>
        <dbReference type="Proteomes" id="UP001652660"/>
    </source>
</evidence>
<dbReference type="SUPFAM" id="SSF53098">
    <property type="entry name" value="Ribonuclease H-like"/>
    <property type="match status" value="1"/>
</dbReference>
<protein>
    <recommendedName>
        <fullName evidence="1">RNase H type-1 domain-containing protein</fullName>
    </recommendedName>
</protein>
<accession>A0ABM4VUD7</accession>
<name>A0ABM4VUD7_COFAR</name>
<dbReference type="InterPro" id="IPR002156">
    <property type="entry name" value="RNaseH_domain"/>
</dbReference>
<proteinExistence type="predicted"/>
<keyword evidence="2" id="KW-1185">Reference proteome</keyword>
<dbReference type="PANTHER" id="PTHR48475:SF2">
    <property type="entry name" value="RIBONUCLEASE H"/>
    <property type="match status" value="1"/>
</dbReference>
<dbReference type="GeneID" id="140015137"/>
<dbReference type="Proteomes" id="UP001652660">
    <property type="component" value="Chromosome 10e"/>
</dbReference>
<dbReference type="InterPro" id="IPR036397">
    <property type="entry name" value="RNaseH_sf"/>
</dbReference>
<dbReference type="InterPro" id="IPR012337">
    <property type="entry name" value="RNaseH-like_sf"/>
</dbReference>
<dbReference type="RefSeq" id="XP_071923132.1">
    <property type="nucleotide sequence ID" value="XM_072067031.1"/>
</dbReference>
<dbReference type="PANTHER" id="PTHR48475">
    <property type="entry name" value="RIBONUCLEASE H"/>
    <property type="match status" value="1"/>
</dbReference>
<feature type="domain" description="RNase H type-1" evidence="1">
    <location>
        <begin position="50"/>
        <end position="143"/>
    </location>
</feature>